<keyword evidence="3" id="KW-1185">Reference proteome</keyword>
<evidence type="ECO:0000259" key="1">
    <source>
        <dbReference type="Pfam" id="PF25907"/>
    </source>
</evidence>
<comment type="caution">
    <text evidence="2">The sequence shown here is derived from an EMBL/GenBank/DDBJ whole genome shotgun (WGS) entry which is preliminary data.</text>
</comment>
<sequence length="116" mass="12810">MAAADIRDAMEILETKLLADGRDWVLKTDRPMLADIEVVWLFEWTLSMVDAKAKESPAEEIKGDAAASKIFSSVYAEEERVVEAEAVVTVQGLKKDDLVNVYPTDNKDMGSIGEFG</sequence>
<dbReference type="EMBL" id="SAEB01000006">
    <property type="protein sequence ID" value="RVD86340.1"/>
    <property type="molecule type" value="Genomic_DNA"/>
</dbReference>
<name>A0A437A5Q6_ARTFL</name>
<dbReference type="Proteomes" id="UP000283090">
    <property type="component" value="Unassembled WGS sequence"/>
</dbReference>
<reference evidence="2 3" key="1">
    <citation type="submission" date="2019-01" db="EMBL/GenBank/DDBJ databases">
        <title>Intercellular communication is required for trap formation in the nematode-trapping fungus Duddingtonia flagrans.</title>
        <authorList>
            <person name="Youssar L."/>
            <person name="Wernet V."/>
            <person name="Hensel N."/>
            <person name="Hildebrandt H.-G."/>
            <person name="Fischer R."/>
        </authorList>
    </citation>
    <scope>NUCLEOTIDE SEQUENCE [LARGE SCALE GENOMIC DNA]</scope>
    <source>
        <strain evidence="2 3">CBS H-5679</strain>
    </source>
</reference>
<dbReference type="RefSeq" id="XP_067491884.1">
    <property type="nucleotide sequence ID" value="XM_067633747.1"/>
</dbReference>
<evidence type="ECO:0000313" key="2">
    <source>
        <dbReference type="EMBL" id="RVD86340.1"/>
    </source>
</evidence>
<feature type="domain" description="DUF7962" evidence="1">
    <location>
        <begin position="2"/>
        <end position="55"/>
    </location>
</feature>
<dbReference type="Pfam" id="PF25907">
    <property type="entry name" value="DUF7962"/>
    <property type="match status" value="1"/>
</dbReference>
<gene>
    <name evidence="2" type="ORF">DFL_004622</name>
</gene>
<dbReference type="VEuPathDB" id="FungiDB:DFL_004622"/>
<dbReference type="InterPro" id="IPR058268">
    <property type="entry name" value="DUF7962"/>
</dbReference>
<dbReference type="OrthoDB" id="202840at2759"/>
<protein>
    <recommendedName>
        <fullName evidence="1">DUF7962 domain-containing protein</fullName>
    </recommendedName>
</protein>
<accession>A0A437A5Q6</accession>
<organism evidence="2 3">
    <name type="scientific">Arthrobotrys flagrans</name>
    <name type="common">Nematode-trapping fungus</name>
    <name type="synonym">Trichothecium flagrans</name>
    <dbReference type="NCBI Taxonomy" id="97331"/>
    <lineage>
        <taxon>Eukaryota</taxon>
        <taxon>Fungi</taxon>
        <taxon>Dikarya</taxon>
        <taxon>Ascomycota</taxon>
        <taxon>Pezizomycotina</taxon>
        <taxon>Orbiliomycetes</taxon>
        <taxon>Orbiliales</taxon>
        <taxon>Orbiliaceae</taxon>
        <taxon>Arthrobotrys</taxon>
    </lineage>
</organism>
<evidence type="ECO:0000313" key="3">
    <source>
        <dbReference type="Proteomes" id="UP000283090"/>
    </source>
</evidence>
<proteinExistence type="predicted"/>
<dbReference type="AlphaFoldDB" id="A0A437A5Q6"/>
<dbReference type="STRING" id="97331.A0A437A5Q6"/>
<dbReference type="GeneID" id="93586933"/>